<dbReference type="RefSeq" id="WP_036779354.1">
    <property type="nucleotide sequence ID" value="NZ_CAWLTM010000081.1"/>
</dbReference>
<protein>
    <submittedName>
        <fullName evidence="1">Integrative conjugative element protein, RAQPRD family</fullName>
    </submittedName>
</protein>
<name>A0A022PFW7_9GAMM</name>
<evidence type="ECO:0000313" key="1">
    <source>
        <dbReference type="EMBL" id="EYU15022.1"/>
    </source>
</evidence>
<keyword evidence="2" id="KW-1185">Reference proteome</keyword>
<comment type="caution">
    <text evidence="1">The sequence shown here is derived from an EMBL/GenBank/DDBJ whole genome shotgun (WGS) entry which is preliminary data.</text>
</comment>
<dbReference type="Proteomes" id="UP000023464">
    <property type="component" value="Unassembled WGS sequence"/>
</dbReference>
<evidence type="ECO:0000313" key="2">
    <source>
        <dbReference type="Proteomes" id="UP000023464"/>
    </source>
</evidence>
<dbReference type="AlphaFoldDB" id="A0A022PFW7"/>
<reference evidence="1 2" key="1">
    <citation type="submission" date="2014-03" db="EMBL/GenBank/DDBJ databases">
        <title>Draft Genome of Photorhabdus luminescens BA1, an Egyptian Isolate.</title>
        <authorList>
            <person name="Ghazal S."/>
            <person name="Hurst S.G.IV."/>
            <person name="Morris K."/>
            <person name="Thomas K."/>
            <person name="Tisa L.S."/>
        </authorList>
    </citation>
    <scope>NUCLEOTIDE SEQUENCE [LARGE SCALE GENOMIC DNA]</scope>
    <source>
        <strain evidence="1 2">BA1</strain>
    </source>
</reference>
<proteinExistence type="predicted"/>
<dbReference type="Pfam" id="PF09686">
    <property type="entry name" value="Plasmid_RAQPRD"/>
    <property type="match status" value="1"/>
</dbReference>
<organism evidence="1 2">
    <name type="scientific">Photorhabdus aegyptia</name>
    <dbReference type="NCBI Taxonomy" id="2805098"/>
    <lineage>
        <taxon>Bacteria</taxon>
        <taxon>Pseudomonadati</taxon>
        <taxon>Pseudomonadota</taxon>
        <taxon>Gammaproteobacteria</taxon>
        <taxon>Enterobacterales</taxon>
        <taxon>Morganellaceae</taxon>
        <taxon>Photorhabdus</taxon>
    </lineage>
</organism>
<accession>A0A022PFW7</accession>
<dbReference type="PATRIC" id="fig|1393736.3.peg.2545"/>
<dbReference type="EMBL" id="JFGV01000034">
    <property type="protein sequence ID" value="EYU15022.1"/>
    <property type="molecule type" value="Genomic_DNA"/>
</dbReference>
<dbReference type="NCBIfam" id="TIGR01690">
    <property type="entry name" value="ICE_RAQPRD"/>
    <property type="match status" value="1"/>
</dbReference>
<dbReference type="InterPro" id="IPR019110">
    <property type="entry name" value="Uncharacterised_RAQPRD"/>
</dbReference>
<gene>
    <name evidence="1" type="ORF">BA1DRAFT_02490</name>
</gene>
<sequence length="108" mass="12464">MVYFRLFSHSLFVLTILMSWPVLAGEKDELATTLKQLDQVQASLERARVLAVQEGQADRFYFDYLRANRDLNIVREGINRYLTPSRAQPGISSAALDVTGQYRQERIR</sequence>